<keyword evidence="17" id="KW-1185">Reference proteome</keyword>
<dbReference type="Pfam" id="PF01807">
    <property type="entry name" value="Zn_ribbon_DnaG"/>
    <property type="match status" value="1"/>
</dbReference>
<proteinExistence type="inferred from homology"/>
<dbReference type="SUPFAM" id="SSF57783">
    <property type="entry name" value="Zinc beta-ribbon"/>
    <property type="match status" value="1"/>
</dbReference>
<dbReference type="GO" id="GO:0008270">
    <property type="term" value="F:zinc ion binding"/>
    <property type="evidence" value="ECO:0007669"/>
    <property type="project" value="UniProtKB-UniRule"/>
</dbReference>
<sequence>MRGGPIPDEVIDRVREHYDIVDVVGRYVQLKKSGRNYFGLCPFHSEKTPSFSVSPEKQMYYCFGCGAGGNVIKFIMEMEQMSFVEAVRHLAEEASIPLPRAGTLADSEDGPKKRMREALDWACRLYHHILLNTDQGRDAFRYLQDRGVSMETIKEFRLGFAPSSGNVLLRFLRRKGFSEKLLEEAGLVSSSESDPPRFFDRFRGRVMFPIHDFQGRVIAFGGRVLGDGHPKYLNSPETPLFHKGQHLFNLHRARRAIRKAREVVLFEGYMDVITAWQSGIQTGVASLGTSLSEGQARVIRRCAENVVICYDADDAGQAAADRGLDLLKDQGCLVKVAQMPPGMDPDDFLRKRGAEAFREEILAEALPLPAFKLEYLKKDFNLQDEGERMKYLTRALDVISDLSLAIERDHYLRRLADEFRLSLDALKQEQQRIWRRKKEKKRDKGGTKWNTEYHDAKHMVAHRRRPSAHEEAERQLVAMMMRDRSVAERVRETVGAEFHVDEYAAIVAYLYAYYAEGHPADPSRFIHYVKDERLMNCISELAMMDFPDSFSDEGIEDCIRMVRNYPLYKEMDTVKRQIEQAERAGDIAKAAQLGAELYRLKKRVQARS</sequence>
<dbReference type="InterPro" id="IPR034151">
    <property type="entry name" value="TOPRIM_DnaG_bac"/>
</dbReference>
<feature type="zinc finger region" description="CHC2-type" evidence="12 14">
    <location>
        <begin position="41"/>
        <end position="65"/>
    </location>
</feature>
<comment type="domain">
    <text evidence="12">Contains an N-terminal zinc-binding domain, a central core domain that contains the primase activity, and a C-terminal DnaB-binding domain.</text>
</comment>
<evidence type="ECO:0000256" key="13">
    <source>
        <dbReference type="PIRNR" id="PIRNR002811"/>
    </source>
</evidence>
<keyword evidence="9" id="KW-0460">Magnesium</keyword>
<accession>A0A1I2KRA0</accession>
<evidence type="ECO:0000256" key="4">
    <source>
        <dbReference type="ARBA" id="ARBA00022695"/>
    </source>
</evidence>
<dbReference type="FunFam" id="3.90.580.10:FF:000001">
    <property type="entry name" value="DNA primase"/>
    <property type="match status" value="1"/>
</dbReference>
<evidence type="ECO:0000256" key="3">
    <source>
        <dbReference type="ARBA" id="ARBA00022679"/>
    </source>
</evidence>
<keyword evidence="4 12" id="KW-0548">Nucleotidyltransferase</keyword>
<organism evidence="16 17">
    <name type="scientific">Planifilum fulgidum</name>
    <dbReference type="NCBI Taxonomy" id="201973"/>
    <lineage>
        <taxon>Bacteria</taxon>
        <taxon>Bacillati</taxon>
        <taxon>Bacillota</taxon>
        <taxon>Bacilli</taxon>
        <taxon>Bacillales</taxon>
        <taxon>Thermoactinomycetaceae</taxon>
        <taxon>Planifilum</taxon>
    </lineage>
</organism>
<dbReference type="GO" id="GO:0006269">
    <property type="term" value="P:DNA replication, synthesis of primer"/>
    <property type="evidence" value="ECO:0007669"/>
    <property type="project" value="UniProtKB-UniRule"/>
</dbReference>
<dbReference type="PROSITE" id="PS50880">
    <property type="entry name" value="TOPRIM"/>
    <property type="match status" value="1"/>
</dbReference>
<dbReference type="RefSeq" id="WP_245751964.1">
    <property type="nucleotide sequence ID" value="NZ_FOOK01000002.1"/>
</dbReference>
<dbReference type="PANTHER" id="PTHR30313">
    <property type="entry name" value="DNA PRIMASE"/>
    <property type="match status" value="1"/>
</dbReference>
<evidence type="ECO:0000256" key="6">
    <source>
        <dbReference type="ARBA" id="ARBA00022723"/>
    </source>
</evidence>
<evidence type="ECO:0000256" key="11">
    <source>
        <dbReference type="ARBA" id="ARBA00023163"/>
    </source>
</evidence>
<evidence type="ECO:0000256" key="9">
    <source>
        <dbReference type="ARBA" id="ARBA00022842"/>
    </source>
</evidence>
<keyword evidence="3 12" id="KW-0808">Transferase</keyword>
<dbReference type="InterPro" id="IPR019475">
    <property type="entry name" value="DNA_primase_DnaB-bd"/>
</dbReference>
<dbReference type="Gene3D" id="3.40.1360.10">
    <property type="match status" value="1"/>
</dbReference>
<dbReference type="Gene3D" id="1.10.860.10">
    <property type="entry name" value="DNAb Helicase, Chain A"/>
    <property type="match status" value="1"/>
</dbReference>
<comment type="function">
    <text evidence="12 13">RNA polymerase that catalyzes the synthesis of short RNA molecules used as primers for DNA polymerase during DNA replication.</text>
</comment>
<dbReference type="NCBIfam" id="TIGR01391">
    <property type="entry name" value="dnaG"/>
    <property type="match status" value="1"/>
</dbReference>
<evidence type="ECO:0000256" key="7">
    <source>
        <dbReference type="ARBA" id="ARBA00022771"/>
    </source>
</evidence>
<dbReference type="InterPro" id="IPR037068">
    <property type="entry name" value="DNA_primase_core_N_sf"/>
</dbReference>
<keyword evidence="7 12" id="KW-0863">Zinc-finger</keyword>
<evidence type="ECO:0000313" key="16">
    <source>
        <dbReference type="EMBL" id="SFF67641.1"/>
    </source>
</evidence>
<dbReference type="Gene3D" id="3.90.980.10">
    <property type="entry name" value="DNA primase, catalytic core, N-terminal domain"/>
    <property type="match status" value="1"/>
</dbReference>
<dbReference type="GO" id="GO:0005737">
    <property type="term" value="C:cytoplasm"/>
    <property type="evidence" value="ECO:0007669"/>
    <property type="project" value="TreeGrafter"/>
</dbReference>
<dbReference type="PIRSF" id="PIRSF002811">
    <property type="entry name" value="DnaG"/>
    <property type="match status" value="1"/>
</dbReference>
<name>A0A1I2KRA0_9BACL</name>
<evidence type="ECO:0000256" key="14">
    <source>
        <dbReference type="PIRSR" id="PIRSR002811-1"/>
    </source>
</evidence>
<comment type="subunit">
    <text evidence="12">Monomer. Interacts with DnaB.</text>
</comment>
<evidence type="ECO:0000256" key="5">
    <source>
        <dbReference type="ARBA" id="ARBA00022705"/>
    </source>
</evidence>
<dbReference type="InterPro" id="IPR036977">
    <property type="entry name" value="DNA_primase_Znf_CHC2"/>
</dbReference>
<dbReference type="SMART" id="SM00400">
    <property type="entry name" value="ZnF_CHCC"/>
    <property type="match status" value="1"/>
</dbReference>
<evidence type="ECO:0000259" key="15">
    <source>
        <dbReference type="PROSITE" id="PS50880"/>
    </source>
</evidence>
<comment type="similarity">
    <text evidence="12 13">Belongs to the DnaG primase family.</text>
</comment>
<dbReference type="SMART" id="SM00493">
    <property type="entry name" value="TOPRIM"/>
    <property type="match status" value="1"/>
</dbReference>
<comment type="catalytic activity">
    <reaction evidence="12">
        <text>ssDNA + n NTP = ssDNA/pppN(pN)n-1 hybrid + (n-1) diphosphate.</text>
        <dbReference type="EC" id="2.7.7.101"/>
    </reaction>
</comment>
<dbReference type="FunFam" id="3.90.980.10:FF:000001">
    <property type="entry name" value="DNA primase"/>
    <property type="match status" value="1"/>
</dbReference>
<dbReference type="SUPFAM" id="SSF48024">
    <property type="entry name" value="N-terminal domain of DnaB helicase"/>
    <property type="match status" value="1"/>
</dbReference>
<dbReference type="EMBL" id="FOOK01000002">
    <property type="protein sequence ID" value="SFF67641.1"/>
    <property type="molecule type" value="Genomic_DNA"/>
</dbReference>
<keyword evidence="6 12" id="KW-0479">Metal-binding</keyword>
<dbReference type="GO" id="GO:0003677">
    <property type="term" value="F:DNA binding"/>
    <property type="evidence" value="ECO:0007669"/>
    <property type="project" value="UniProtKB-KW"/>
</dbReference>
<dbReference type="GO" id="GO:0003899">
    <property type="term" value="F:DNA-directed RNA polymerase activity"/>
    <property type="evidence" value="ECO:0007669"/>
    <property type="project" value="UniProtKB-UniRule"/>
</dbReference>
<dbReference type="GO" id="GO:0005524">
    <property type="term" value="F:ATP binding"/>
    <property type="evidence" value="ECO:0007669"/>
    <property type="project" value="InterPro"/>
</dbReference>
<dbReference type="CDD" id="cd03364">
    <property type="entry name" value="TOPRIM_DnaG_primases"/>
    <property type="match status" value="1"/>
</dbReference>
<dbReference type="InterPro" id="IPR006295">
    <property type="entry name" value="DNA_primase_DnaG"/>
</dbReference>
<dbReference type="Gene3D" id="3.90.580.10">
    <property type="entry name" value="Zinc finger, CHC2-type domain"/>
    <property type="match status" value="1"/>
</dbReference>
<evidence type="ECO:0000256" key="8">
    <source>
        <dbReference type="ARBA" id="ARBA00022833"/>
    </source>
</evidence>
<dbReference type="InterPro" id="IPR030846">
    <property type="entry name" value="DnaG_bac"/>
</dbReference>
<evidence type="ECO:0000256" key="12">
    <source>
        <dbReference type="HAMAP-Rule" id="MF_00974"/>
    </source>
</evidence>
<dbReference type="InterPro" id="IPR013264">
    <property type="entry name" value="DNAG_N"/>
</dbReference>
<dbReference type="InterPro" id="IPR036185">
    <property type="entry name" value="DNA_heli_DnaB-like_N_sf"/>
</dbReference>
<dbReference type="Proteomes" id="UP000198661">
    <property type="component" value="Unassembled WGS sequence"/>
</dbReference>
<evidence type="ECO:0000256" key="10">
    <source>
        <dbReference type="ARBA" id="ARBA00023125"/>
    </source>
</evidence>
<dbReference type="Pfam" id="PF13155">
    <property type="entry name" value="Toprim_2"/>
    <property type="match status" value="1"/>
</dbReference>
<gene>
    <name evidence="12" type="primary">dnaG</name>
    <name evidence="16" type="ORF">SAMN04488025_102129</name>
</gene>
<dbReference type="AlphaFoldDB" id="A0A1I2KRA0"/>
<keyword evidence="10 12" id="KW-0238">DNA-binding</keyword>
<keyword evidence="2 12" id="KW-0639">Primosome</keyword>
<evidence type="ECO:0000256" key="2">
    <source>
        <dbReference type="ARBA" id="ARBA00022515"/>
    </source>
</evidence>
<dbReference type="Pfam" id="PF10410">
    <property type="entry name" value="DnaB_bind"/>
    <property type="match status" value="1"/>
</dbReference>
<dbReference type="Pfam" id="PF08275">
    <property type="entry name" value="DNAG_N"/>
    <property type="match status" value="1"/>
</dbReference>
<dbReference type="EC" id="2.7.7.101" evidence="12"/>
<keyword evidence="11 12" id="KW-0804">Transcription</keyword>
<evidence type="ECO:0000313" key="17">
    <source>
        <dbReference type="Proteomes" id="UP000198661"/>
    </source>
</evidence>
<keyword evidence="8 12" id="KW-0862">Zinc</keyword>
<dbReference type="SUPFAM" id="SSF56731">
    <property type="entry name" value="DNA primase core"/>
    <property type="match status" value="1"/>
</dbReference>
<dbReference type="GO" id="GO:0000428">
    <property type="term" value="C:DNA-directed RNA polymerase complex"/>
    <property type="evidence" value="ECO:0007669"/>
    <property type="project" value="UniProtKB-KW"/>
</dbReference>
<keyword evidence="5 12" id="KW-0235">DNA replication</keyword>
<dbReference type="STRING" id="201973.SAMN04488025_102129"/>
<dbReference type="FunFam" id="3.40.1360.10:FF:000002">
    <property type="entry name" value="DNA primase"/>
    <property type="match status" value="1"/>
</dbReference>
<evidence type="ECO:0000256" key="1">
    <source>
        <dbReference type="ARBA" id="ARBA00022478"/>
    </source>
</evidence>
<dbReference type="InterPro" id="IPR016136">
    <property type="entry name" value="DNA_helicase_N/primase_C"/>
</dbReference>
<dbReference type="InterPro" id="IPR006171">
    <property type="entry name" value="TOPRIM_dom"/>
</dbReference>
<dbReference type="InterPro" id="IPR050219">
    <property type="entry name" value="DnaG_primase"/>
</dbReference>
<keyword evidence="1 12" id="KW-0240">DNA-directed RNA polymerase</keyword>
<dbReference type="PANTHER" id="PTHR30313:SF2">
    <property type="entry name" value="DNA PRIMASE"/>
    <property type="match status" value="1"/>
</dbReference>
<dbReference type="GO" id="GO:1990077">
    <property type="term" value="C:primosome complex"/>
    <property type="evidence" value="ECO:0007669"/>
    <property type="project" value="UniProtKB-KW"/>
</dbReference>
<reference evidence="16 17" key="1">
    <citation type="submission" date="2016-10" db="EMBL/GenBank/DDBJ databases">
        <authorList>
            <person name="de Groot N.N."/>
        </authorList>
    </citation>
    <scope>NUCLEOTIDE SEQUENCE [LARGE SCALE GENOMIC DNA]</scope>
    <source>
        <strain evidence="16 17">DSM 44945</strain>
    </source>
</reference>
<dbReference type="InterPro" id="IPR002694">
    <property type="entry name" value="Znf_CHC2"/>
</dbReference>
<dbReference type="HAMAP" id="MF_00974">
    <property type="entry name" value="DNA_primase_DnaG"/>
    <property type="match status" value="1"/>
</dbReference>
<feature type="domain" description="Toprim" evidence="15">
    <location>
        <begin position="261"/>
        <end position="342"/>
    </location>
</feature>
<protein>
    <recommendedName>
        <fullName evidence="12 13">DNA primase</fullName>
        <ecNumber evidence="12">2.7.7.101</ecNumber>
    </recommendedName>
</protein>
<comment type="cofactor">
    <cofactor evidence="12 13 14">
        <name>Zn(2+)</name>
        <dbReference type="ChEBI" id="CHEBI:29105"/>
    </cofactor>
    <text evidence="12 13 14">Binds 1 zinc ion per monomer.</text>
</comment>
<dbReference type="GO" id="GO:0003678">
    <property type="term" value="F:DNA helicase activity"/>
    <property type="evidence" value="ECO:0007669"/>
    <property type="project" value="InterPro"/>
</dbReference>